<feature type="compositionally biased region" description="Polar residues" evidence="1">
    <location>
        <begin position="279"/>
        <end position="303"/>
    </location>
</feature>
<feature type="region of interest" description="Disordered" evidence="1">
    <location>
        <begin position="1"/>
        <end position="29"/>
    </location>
</feature>
<feature type="region of interest" description="Disordered" evidence="1">
    <location>
        <begin position="245"/>
        <end position="304"/>
    </location>
</feature>
<organism evidence="2 3">
    <name type="scientific">Somion occarium</name>
    <dbReference type="NCBI Taxonomy" id="3059160"/>
    <lineage>
        <taxon>Eukaryota</taxon>
        <taxon>Fungi</taxon>
        <taxon>Dikarya</taxon>
        <taxon>Basidiomycota</taxon>
        <taxon>Agaricomycotina</taxon>
        <taxon>Agaricomycetes</taxon>
        <taxon>Polyporales</taxon>
        <taxon>Cerrenaceae</taxon>
        <taxon>Somion</taxon>
    </lineage>
</organism>
<feature type="compositionally biased region" description="Polar residues" evidence="1">
    <location>
        <begin position="388"/>
        <end position="419"/>
    </location>
</feature>
<feature type="compositionally biased region" description="Basic residues" evidence="1">
    <location>
        <begin position="595"/>
        <end position="608"/>
    </location>
</feature>
<feature type="region of interest" description="Disordered" evidence="1">
    <location>
        <begin position="527"/>
        <end position="686"/>
    </location>
</feature>
<sequence length="1269" mass="139303">MKRLRRKKSSDNISNTKVTTAISFPSSTKETPLYARFATTHKAQDGTKPIVSGPMALTAKPSFTSTSRSGNERRVSESRATRVSIRQNELPKTLISTPPRTSSRTLRDPTTHAGNASSPPMRVGYSLDDRYSSNDFSPHRPPVNLPASPRALLDGKDTIQSAEYRERQASHSGRVQATRGGVHAPAHVPPVPSRTQPVASFDQVQTARGSNSSYAEYDPYRRTIFGDPSKPAEVQNDAEFLAASSRKTPYTGANAGTVESDSQVNVHEDEPPVVPPKTLPQTPSTGAQSVPGQGRSLNASPVTSRKKYSPLAAFGLPVSQSNSSHSTSTASVASSRTQTDQAQPDVEKGDLASGDEIPAILLPEIPPLPATSDKATFIEPTKHDNRTRSNTTSSVASPEPRSPTSHSGSELQRESQSLSFRDEVSSDPRTRDSSEMLHSGSSHTRFQPSIPLPTTPGRTSPTKGFRSRNVPKASRSHRQTETESSMQQEASSFRYPEPSYLPQPTAIAAHQDGFIRGRPLIFAAMSGSDIPDIDPEPIAVATQNSQDEQEGVYGVDETSAQAYPSPTSPDAGASFPTEPEQSAPVPTKDEEPQPRHRRKLSKPNKHASHAVEVMAAIHNAEQIDQTSPCPQPSHQEAPTTPVELLAPSAQLGSPIQLSQSQTRDEETVRHHRHKKSSSGDHAKLTRRHREAGVKALTEKQLEKLRNIDQPNVVAVQPLQAALPISPVTPERRTRQLPTPPSSEEYVQARAHRRGEWLQKIRPVHVEHSVAAPLQPEPSPSVSQSPSIEPVEPDEPKYYPLALHLTNPVLLGNLLVYLSFYEWCVLSSVNKETRNTIYEQRELEEVILERFLQTVGYAKWVWKQPEPLVLTLQDLHRYLHGVSIPSHQYARMAEAYLQPNSTVEAAKILDLTASCRSYTRVVLRLRAQAEAEAEHNARLASSLPAMAVPGHKSRSPSKWSSPSARHGPSRSSSRAPSPTSSFSHSHAHTVSPSRLPVHANMFRSPLYRPRRAPLLQVFVPSIEGDWLSDASVLECEGELKRAGVLHLMRAGDVVWDVAVGDEGNAGRMVWDGSYLIDLDYTYSRVGDLPKYLPTLAFPPSYFHRVIRTMGAGNPIVHIDIASWGDQIVNNLQLLQDRVRTETPQGGQHTVVRWVHRSSFIIKPAPGSRSIRIPVPSTAGPGPSPSGAWIVDPGWYGTVVVEAEGTNEGLADLQARCKGSFPPRAVGAHPSPERTRKEERKSVFRLLRERSRPGEIWLRTVREKERLIPPS</sequence>
<feature type="compositionally biased region" description="Polar residues" evidence="1">
    <location>
        <begin position="193"/>
        <end position="214"/>
    </location>
</feature>
<feature type="region of interest" description="Disordered" evidence="1">
    <location>
        <begin position="316"/>
        <end position="503"/>
    </location>
</feature>
<protein>
    <submittedName>
        <fullName evidence="2">Uncharacterized protein</fullName>
    </submittedName>
</protein>
<feature type="compositionally biased region" description="Polar residues" evidence="1">
    <location>
        <begin position="482"/>
        <end position="491"/>
    </location>
</feature>
<dbReference type="EMBL" id="OZ037949">
    <property type="protein sequence ID" value="CAL1711002.1"/>
    <property type="molecule type" value="Genomic_DNA"/>
</dbReference>
<evidence type="ECO:0000313" key="3">
    <source>
        <dbReference type="Proteomes" id="UP001497453"/>
    </source>
</evidence>
<feature type="compositionally biased region" description="Low complexity" evidence="1">
    <location>
        <begin position="955"/>
        <end position="983"/>
    </location>
</feature>
<feature type="region of interest" description="Disordered" evidence="1">
    <location>
        <begin position="187"/>
        <end position="215"/>
    </location>
</feature>
<feature type="compositionally biased region" description="Polar residues" evidence="1">
    <location>
        <begin position="650"/>
        <end position="661"/>
    </location>
</feature>
<evidence type="ECO:0000313" key="2">
    <source>
        <dbReference type="EMBL" id="CAL1711002.1"/>
    </source>
</evidence>
<reference evidence="3" key="1">
    <citation type="submission" date="2024-04" db="EMBL/GenBank/DDBJ databases">
        <authorList>
            <person name="Shaw F."/>
            <person name="Minotto A."/>
        </authorList>
    </citation>
    <scope>NUCLEOTIDE SEQUENCE [LARGE SCALE GENOMIC DNA]</scope>
</reference>
<feature type="region of interest" description="Disordered" evidence="1">
    <location>
        <begin position="941"/>
        <end position="990"/>
    </location>
</feature>
<feature type="compositionally biased region" description="Low complexity" evidence="1">
    <location>
        <begin position="779"/>
        <end position="789"/>
    </location>
</feature>
<feature type="region of interest" description="Disordered" evidence="1">
    <location>
        <begin position="1219"/>
        <end position="1238"/>
    </location>
</feature>
<proteinExistence type="predicted"/>
<evidence type="ECO:0000256" key="1">
    <source>
        <dbReference type="SAM" id="MobiDB-lite"/>
    </source>
</evidence>
<feature type="compositionally biased region" description="Polar residues" evidence="1">
    <location>
        <begin position="622"/>
        <end position="638"/>
    </location>
</feature>
<feature type="compositionally biased region" description="Basic and acidic residues" evidence="1">
    <location>
        <begin position="70"/>
        <end position="80"/>
    </location>
</feature>
<keyword evidence="3" id="KW-1185">Reference proteome</keyword>
<feature type="compositionally biased region" description="Polar residues" evidence="1">
    <location>
        <begin position="11"/>
        <end position="29"/>
    </location>
</feature>
<feature type="compositionally biased region" description="Polar residues" evidence="1">
    <location>
        <begin position="94"/>
        <end position="104"/>
    </location>
</feature>
<feature type="region of interest" description="Disordered" evidence="1">
    <location>
        <begin position="44"/>
        <end position="151"/>
    </location>
</feature>
<gene>
    <name evidence="2" type="ORF">GFSPODELE1_LOCUS8130</name>
</gene>
<feature type="compositionally biased region" description="Basic and acidic residues" evidence="1">
    <location>
        <begin position="420"/>
        <end position="435"/>
    </location>
</feature>
<feature type="compositionally biased region" description="Basic and acidic residues" evidence="1">
    <location>
        <begin position="1229"/>
        <end position="1238"/>
    </location>
</feature>
<feature type="region of interest" description="Disordered" evidence="1">
    <location>
        <begin position="724"/>
        <end position="745"/>
    </location>
</feature>
<accession>A0ABP1DT62</accession>
<name>A0ABP1DT62_9APHY</name>
<dbReference type="Proteomes" id="UP001497453">
    <property type="component" value="Chromosome 6"/>
</dbReference>
<feature type="compositionally biased region" description="Low complexity" evidence="1">
    <location>
        <begin position="318"/>
        <end position="339"/>
    </location>
</feature>
<feature type="region of interest" description="Disordered" evidence="1">
    <location>
        <begin position="770"/>
        <end position="790"/>
    </location>
</feature>